<dbReference type="AlphaFoldDB" id="A0A6I2R468"/>
<gene>
    <name evidence="1" type="ORF">GKE97_18380</name>
</gene>
<sequence>MTRLMYHTFREGYGTDQIRKTMTVGELRAFLEDYDEDTPIYLSFDSGYTYGGITEDRFEENYGENEEAE</sequence>
<reference evidence="1 2" key="1">
    <citation type="journal article" date="2019" name="Nat. Med.">
        <title>A library of human gut bacterial isolates paired with longitudinal multiomics data enables mechanistic microbiome research.</title>
        <authorList>
            <person name="Poyet M."/>
            <person name="Groussin M."/>
            <person name="Gibbons S.M."/>
            <person name="Avila-Pacheco J."/>
            <person name="Jiang X."/>
            <person name="Kearney S.M."/>
            <person name="Perrotta A.R."/>
            <person name="Berdy B."/>
            <person name="Zhao S."/>
            <person name="Lieberman T.D."/>
            <person name="Swanson P.K."/>
            <person name="Smith M."/>
            <person name="Roesemann S."/>
            <person name="Alexander J.E."/>
            <person name="Rich S.A."/>
            <person name="Livny J."/>
            <person name="Vlamakis H."/>
            <person name="Clish C."/>
            <person name="Bullock K."/>
            <person name="Deik A."/>
            <person name="Scott J."/>
            <person name="Pierce K.A."/>
            <person name="Xavier R.J."/>
            <person name="Alm E.J."/>
        </authorList>
    </citation>
    <scope>NUCLEOTIDE SEQUENCE [LARGE SCALE GENOMIC DNA]</scope>
    <source>
        <strain evidence="1 2">BIOML-A2</strain>
    </source>
</reference>
<proteinExistence type="predicted"/>
<dbReference type="EMBL" id="WKPR01000022">
    <property type="protein sequence ID" value="MSB21464.1"/>
    <property type="molecule type" value="Genomic_DNA"/>
</dbReference>
<name>A0A6I2R468_FLAPL</name>
<protein>
    <submittedName>
        <fullName evidence="1">Uncharacterized protein</fullName>
    </submittedName>
</protein>
<evidence type="ECO:0000313" key="1">
    <source>
        <dbReference type="EMBL" id="MSB21464.1"/>
    </source>
</evidence>
<accession>A0A6I2R468</accession>
<evidence type="ECO:0000313" key="2">
    <source>
        <dbReference type="Proteomes" id="UP000434475"/>
    </source>
</evidence>
<dbReference type="Proteomes" id="UP000434475">
    <property type="component" value="Unassembled WGS sequence"/>
</dbReference>
<dbReference type="RefSeq" id="WP_172697988.1">
    <property type="nucleotide sequence ID" value="NZ_WKPR01000022.1"/>
</dbReference>
<comment type="caution">
    <text evidence="1">The sequence shown here is derived from an EMBL/GenBank/DDBJ whole genome shotgun (WGS) entry which is preliminary data.</text>
</comment>
<organism evidence="1 2">
    <name type="scientific">Flavonifractor plautii</name>
    <name type="common">Fusobacterium plautii</name>
    <dbReference type="NCBI Taxonomy" id="292800"/>
    <lineage>
        <taxon>Bacteria</taxon>
        <taxon>Bacillati</taxon>
        <taxon>Bacillota</taxon>
        <taxon>Clostridia</taxon>
        <taxon>Eubacteriales</taxon>
        <taxon>Oscillospiraceae</taxon>
        <taxon>Flavonifractor</taxon>
    </lineage>
</organism>